<gene>
    <name evidence="1" type="ORF">BH720_00290</name>
</gene>
<protein>
    <recommendedName>
        <fullName evidence="2">Phage tail assembly protein</fullName>
    </recommendedName>
</protein>
<accession>A0A1E5QS35</accession>
<proteinExistence type="predicted"/>
<sequence length="107" mass="12019">MLQTEFEFTLPKGYLDAEGNLHRKGVMRLSRAMDEIVPLRDPRVKSNPAYATVIILSRVITSLGALDEVTPTVVEGLFACDLNYLQKFYRQINELEEAAESESPSSL</sequence>
<comment type="caution">
    <text evidence="1">The sequence shown here is derived from an EMBL/GenBank/DDBJ whole genome shotgun (WGS) entry which is preliminary data.</text>
</comment>
<organism evidence="1">
    <name type="scientific">Desertifilum tharense IPPAS B-1220</name>
    <dbReference type="NCBI Taxonomy" id="1781255"/>
    <lineage>
        <taxon>Bacteria</taxon>
        <taxon>Bacillati</taxon>
        <taxon>Cyanobacteriota</taxon>
        <taxon>Cyanophyceae</taxon>
        <taxon>Desertifilales</taxon>
        <taxon>Desertifilaceae</taxon>
        <taxon>Desertifilum</taxon>
    </lineage>
</organism>
<dbReference type="EMBL" id="MJGC01000010">
    <property type="protein sequence ID" value="OEJ77153.1"/>
    <property type="molecule type" value="Genomic_DNA"/>
</dbReference>
<dbReference type="OrthoDB" id="9802230at2"/>
<name>A0A1E5QS35_9CYAN</name>
<evidence type="ECO:0000313" key="1">
    <source>
        <dbReference type="EMBL" id="OEJ77153.1"/>
    </source>
</evidence>
<reference evidence="1" key="1">
    <citation type="submission" date="2016-09" db="EMBL/GenBank/DDBJ databases">
        <title>Draft genome of thermotolerant cyanobacterium Desertifilum sp. strain IPPAS B-1220.</title>
        <authorList>
            <person name="Sinetova M.A."/>
            <person name="Bolakhan K."/>
            <person name="Zayadan B.K."/>
            <person name="Mironov K.S."/>
            <person name="Ustinova V."/>
            <person name="Kupriyanova E.V."/>
            <person name="Sidorov R.A."/>
            <person name="Skrypnik A.N."/>
            <person name="Gogoleva N.E."/>
            <person name="Gogolev Y.V."/>
            <person name="Los D.A."/>
        </authorList>
    </citation>
    <scope>NUCLEOTIDE SEQUENCE [LARGE SCALE GENOMIC DNA]</scope>
    <source>
        <strain evidence="1">IPPAS B-1220</strain>
    </source>
</reference>
<dbReference type="STRING" id="1781255.BH720_00290"/>
<dbReference type="AlphaFoldDB" id="A0A1E5QS35"/>
<evidence type="ECO:0008006" key="2">
    <source>
        <dbReference type="Google" id="ProtNLM"/>
    </source>
</evidence>
<dbReference type="RefSeq" id="WP_069965149.1">
    <property type="nucleotide sequence ID" value="NZ_CM124774.1"/>
</dbReference>